<gene>
    <name evidence="7" type="primary">LOC106471148</name>
</gene>
<evidence type="ECO:0000256" key="2">
    <source>
        <dbReference type="ARBA" id="ARBA00023157"/>
    </source>
</evidence>
<evidence type="ECO:0000256" key="3">
    <source>
        <dbReference type="RuleBase" id="RU363034"/>
    </source>
</evidence>
<protein>
    <submittedName>
        <fullName evidence="7">Chymotrypsinogen A-like</fullName>
    </submittedName>
</protein>
<dbReference type="PANTHER" id="PTHR24252:SF7">
    <property type="entry name" value="HYALIN"/>
    <property type="match status" value="1"/>
</dbReference>
<keyword evidence="2" id="KW-1015">Disulfide bond</keyword>
<organism evidence="6 7">
    <name type="scientific">Limulus polyphemus</name>
    <name type="common">Atlantic horseshoe crab</name>
    <dbReference type="NCBI Taxonomy" id="6850"/>
    <lineage>
        <taxon>Eukaryota</taxon>
        <taxon>Metazoa</taxon>
        <taxon>Ecdysozoa</taxon>
        <taxon>Arthropoda</taxon>
        <taxon>Chelicerata</taxon>
        <taxon>Merostomata</taxon>
        <taxon>Xiphosura</taxon>
        <taxon>Limulidae</taxon>
        <taxon>Limulus</taxon>
    </lineage>
</organism>
<dbReference type="InterPro" id="IPR043504">
    <property type="entry name" value="Peptidase_S1_PA_chymotrypsin"/>
</dbReference>
<keyword evidence="6" id="KW-1185">Reference proteome</keyword>
<dbReference type="PANTHER" id="PTHR24252">
    <property type="entry name" value="ACROSIN-RELATED"/>
    <property type="match status" value="1"/>
</dbReference>
<evidence type="ECO:0000313" key="6">
    <source>
        <dbReference type="Proteomes" id="UP000694941"/>
    </source>
</evidence>
<evidence type="ECO:0000256" key="4">
    <source>
        <dbReference type="SAM" id="MobiDB-lite"/>
    </source>
</evidence>
<dbReference type="SMART" id="SM00020">
    <property type="entry name" value="Tryp_SPc"/>
    <property type="match status" value="1"/>
</dbReference>
<dbReference type="PROSITE" id="PS00135">
    <property type="entry name" value="TRYPSIN_SER"/>
    <property type="match status" value="1"/>
</dbReference>
<dbReference type="SUPFAM" id="SSF50494">
    <property type="entry name" value="Trypsin-like serine proteases"/>
    <property type="match status" value="1"/>
</dbReference>
<feature type="compositionally biased region" description="Acidic residues" evidence="4">
    <location>
        <begin position="1"/>
        <end position="15"/>
    </location>
</feature>
<evidence type="ECO:0000259" key="5">
    <source>
        <dbReference type="PROSITE" id="PS50240"/>
    </source>
</evidence>
<keyword evidence="3" id="KW-0720">Serine protease</keyword>
<dbReference type="CDD" id="cd00190">
    <property type="entry name" value="Tryp_SPc"/>
    <property type="match status" value="1"/>
</dbReference>
<keyword evidence="3" id="KW-0645">Protease</keyword>
<dbReference type="InterPro" id="IPR001254">
    <property type="entry name" value="Trypsin_dom"/>
</dbReference>
<name>A0ABM1BRD6_LIMPO</name>
<dbReference type="Proteomes" id="UP000694941">
    <property type="component" value="Unplaced"/>
</dbReference>
<dbReference type="RefSeq" id="XP_013787189.1">
    <property type="nucleotide sequence ID" value="XM_013931735.2"/>
</dbReference>
<feature type="compositionally biased region" description="Acidic residues" evidence="4">
    <location>
        <begin position="72"/>
        <end position="89"/>
    </location>
</feature>
<proteinExistence type="predicted"/>
<sequence length="424" mass="45763">MFDNEITVDDPDLDIFGDGIPVEDPTPGISGNEIPVKDPTAGIPGDEIPVEDPTPDISGDEIPVEDPTPGISEDEIPVEDPTPDISDDEIPVKDPTPGIPGDEIPVEEPTPVISEDEIPVEDPTPNISGMRFLCGAFSDIVPTDQRPWWQTLASTDRGTEDECVCGNHSSHLSTRIVNGERTDLNEYPFMVLLLIQHNQVTSLCGGSLISSVYVLTAAHCVTSRHNGVTVSPGDVSISVGENNVDVMSIQINNMLTPSAVIAHPQYKKDLFTNDIALIRLNEELSLDETVNTVCLPVSHLSYTGTTATVIGWGLTSAFGEISKEQQEADIRIWDQQKCKNKWITTDVEIDSSMICAGGDETDSCSGDSGGPMVIKEDGRITIVGIVSFGLELCASSGWPSVYTRVSSFMDWIAENTMDSPPCYK</sequence>
<dbReference type="InterPro" id="IPR033116">
    <property type="entry name" value="TRYPSIN_SER"/>
</dbReference>
<dbReference type="InterPro" id="IPR018114">
    <property type="entry name" value="TRYPSIN_HIS"/>
</dbReference>
<reference evidence="7" key="1">
    <citation type="submission" date="2025-08" db="UniProtKB">
        <authorList>
            <consortium name="RefSeq"/>
        </authorList>
    </citation>
    <scope>IDENTIFICATION</scope>
    <source>
        <tissue evidence="7">Muscle</tissue>
    </source>
</reference>
<dbReference type="InterPro" id="IPR001314">
    <property type="entry name" value="Peptidase_S1A"/>
</dbReference>
<dbReference type="Pfam" id="PF00089">
    <property type="entry name" value="Trypsin"/>
    <property type="match status" value="1"/>
</dbReference>
<feature type="compositionally biased region" description="Acidic residues" evidence="4">
    <location>
        <begin position="48"/>
        <end position="64"/>
    </location>
</feature>
<feature type="region of interest" description="Disordered" evidence="4">
    <location>
        <begin position="1"/>
        <end position="108"/>
    </location>
</feature>
<accession>A0ABM1BRD6</accession>
<feature type="domain" description="Peptidase S1" evidence="5">
    <location>
        <begin position="176"/>
        <end position="417"/>
    </location>
</feature>
<keyword evidence="1" id="KW-0353">Hemolymph clotting</keyword>
<dbReference type="Gene3D" id="2.40.10.10">
    <property type="entry name" value="Trypsin-like serine proteases"/>
    <property type="match status" value="1"/>
</dbReference>
<dbReference type="PROSITE" id="PS00134">
    <property type="entry name" value="TRYPSIN_HIS"/>
    <property type="match status" value="1"/>
</dbReference>
<evidence type="ECO:0000313" key="7">
    <source>
        <dbReference type="RefSeq" id="XP_013787189.1"/>
    </source>
</evidence>
<dbReference type="GeneID" id="106471148"/>
<dbReference type="PRINTS" id="PR00722">
    <property type="entry name" value="CHYMOTRYPSIN"/>
</dbReference>
<keyword evidence="3" id="KW-0378">Hydrolase</keyword>
<dbReference type="PROSITE" id="PS50240">
    <property type="entry name" value="TRYPSIN_DOM"/>
    <property type="match status" value="1"/>
</dbReference>
<dbReference type="InterPro" id="IPR009003">
    <property type="entry name" value="Peptidase_S1_PA"/>
</dbReference>
<evidence type="ECO:0000256" key="1">
    <source>
        <dbReference type="ARBA" id="ARBA00022820"/>
    </source>
</evidence>